<sequence length="131" mass="13854">MIVDSSALVAVLMAESDAAEMGELLEAGPFSLSAATLTECMIVLRGKGGEAKVLALDELLEVTGATVVPLDEAQARLAARAYVRFGRGSGSAARLNYGDCFSYALAISRDEPLLFTGDDFIHTDVRRVELA</sequence>
<feature type="binding site" evidence="8">
    <location>
        <position position="99"/>
    </location>
    <ligand>
        <name>Mg(2+)</name>
        <dbReference type="ChEBI" id="CHEBI:18420"/>
    </ligand>
</feature>
<dbReference type="SUPFAM" id="SSF88723">
    <property type="entry name" value="PIN domain-like"/>
    <property type="match status" value="1"/>
</dbReference>
<dbReference type="InterPro" id="IPR050556">
    <property type="entry name" value="Type_II_TA_system_RNase"/>
</dbReference>
<dbReference type="RefSeq" id="WP_045262551.1">
    <property type="nucleotide sequence ID" value="NZ_JYIV01000016.1"/>
</dbReference>
<dbReference type="GO" id="GO:0090729">
    <property type="term" value="F:toxin activity"/>
    <property type="evidence" value="ECO:0007669"/>
    <property type="project" value="UniProtKB-KW"/>
</dbReference>
<dbReference type="Proteomes" id="UP000033725">
    <property type="component" value="Unassembled WGS sequence"/>
</dbReference>
<evidence type="ECO:0000313" key="11">
    <source>
        <dbReference type="Proteomes" id="UP000033725"/>
    </source>
</evidence>
<dbReference type="Pfam" id="PF01850">
    <property type="entry name" value="PIN"/>
    <property type="match status" value="1"/>
</dbReference>
<protein>
    <recommendedName>
        <fullName evidence="8">Ribonuclease VapC</fullName>
        <shortName evidence="8">RNase VapC</shortName>
        <ecNumber evidence="8">3.1.-.-</ecNumber>
    </recommendedName>
    <alternativeName>
        <fullName evidence="8">Toxin VapC</fullName>
    </alternativeName>
</protein>
<dbReference type="GO" id="GO:0000287">
    <property type="term" value="F:magnesium ion binding"/>
    <property type="evidence" value="ECO:0007669"/>
    <property type="project" value="UniProtKB-UniRule"/>
</dbReference>
<evidence type="ECO:0000256" key="6">
    <source>
        <dbReference type="ARBA" id="ARBA00022842"/>
    </source>
</evidence>
<reference evidence="10 11" key="1">
    <citation type="submission" date="2015-02" db="EMBL/GenBank/DDBJ databases">
        <title>Draft genome sequences of ten Microbacterium spp. with emphasis on heavy metal contaminated environments.</title>
        <authorList>
            <person name="Corretto E."/>
        </authorList>
    </citation>
    <scope>NUCLEOTIDE SEQUENCE [LARGE SCALE GENOMIC DNA]</scope>
    <source>
        <strain evidence="10 11">BEL163</strain>
    </source>
</reference>
<organism evidence="10 11">
    <name type="scientific">Microbacterium oxydans</name>
    <dbReference type="NCBI Taxonomy" id="82380"/>
    <lineage>
        <taxon>Bacteria</taxon>
        <taxon>Bacillati</taxon>
        <taxon>Actinomycetota</taxon>
        <taxon>Actinomycetes</taxon>
        <taxon>Micrococcales</taxon>
        <taxon>Microbacteriaceae</taxon>
        <taxon>Microbacterium</taxon>
    </lineage>
</organism>
<evidence type="ECO:0000256" key="2">
    <source>
        <dbReference type="ARBA" id="ARBA00022649"/>
    </source>
</evidence>
<dbReference type="CDD" id="cd09871">
    <property type="entry name" value="PIN_MtVapC28-VapC30-like"/>
    <property type="match status" value="1"/>
</dbReference>
<proteinExistence type="inferred from homology"/>
<dbReference type="OrthoDB" id="32625at2"/>
<dbReference type="InterPro" id="IPR002716">
    <property type="entry name" value="PIN_dom"/>
</dbReference>
<evidence type="ECO:0000313" key="10">
    <source>
        <dbReference type="EMBL" id="KJL25456.1"/>
    </source>
</evidence>
<feature type="domain" description="PIN" evidence="9">
    <location>
        <begin position="1"/>
        <end position="123"/>
    </location>
</feature>
<comment type="caution">
    <text evidence="10">The sequence shown here is derived from an EMBL/GenBank/DDBJ whole genome shotgun (WGS) entry which is preliminary data.</text>
</comment>
<evidence type="ECO:0000259" key="9">
    <source>
        <dbReference type="Pfam" id="PF01850"/>
    </source>
</evidence>
<dbReference type="InterPro" id="IPR022907">
    <property type="entry name" value="VapC_family"/>
</dbReference>
<dbReference type="PANTHER" id="PTHR33653">
    <property type="entry name" value="RIBONUCLEASE VAPC2"/>
    <property type="match status" value="1"/>
</dbReference>
<keyword evidence="6 8" id="KW-0460">Magnesium</keyword>
<name>A0A0F0L1P1_9MICO</name>
<evidence type="ECO:0000256" key="5">
    <source>
        <dbReference type="ARBA" id="ARBA00022801"/>
    </source>
</evidence>
<dbReference type="GO" id="GO:0004540">
    <property type="term" value="F:RNA nuclease activity"/>
    <property type="evidence" value="ECO:0007669"/>
    <property type="project" value="InterPro"/>
</dbReference>
<keyword evidence="5 8" id="KW-0378">Hydrolase</keyword>
<dbReference type="InterPro" id="IPR029060">
    <property type="entry name" value="PIN-like_dom_sf"/>
</dbReference>
<evidence type="ECO:0000256" key="1">
    <source>
        <dbReference type="ARBA" id="ARBA00001946"/>
    </source>
</evidence>
<evidence type="ECO:0000256" key="8">
    <source>
        <dbReference type="HAMAP-Rule" id="MF_00265"/>
    </source>
</evidence>
<keyword evidence="4 8" id="KW-0479">Metal-binding</keyword>
<evidence type="ECO:0000256" key="7">
    <source>
        <dbReference type="ARBA" id="ARBA00038093"/>
    </source>
</evidence>
<gene>
    <name evidence="8" type="primary">vapC</name>
    <name evidence="10" type="ORF">RN51_00593</name>
</gene>
<evidence type="ECO:0000256" key="3">
    <source>
        <dbReference type="ARBA" id="ARBA00022722"/>
    </source>
</evidence>
<comment type="function">
    <text evidence="8">Toxic component of a toxin-antitoxin (TA) system. An RNase.</text>
</comment>
<keyword evidence="8" id="KW-0800">Toxin</keyword>
<dbReference type="PATRIC" id="fig|82380.10.peg.591"/>
<feature type="binding site" evidence="8">
    <location>
        <position position="4"/>
    </location>
    <ligand>
        <name>Mg(2+)</name>
        <dbReference type="ChEBI" id="CHEBI:18420"/>
    </ligand>
</feature>
<dbReference type="Gene3D" id="3.40.50.1010">
    <property type="entry name" value="5'-nuclease"/>
    <property type="match status" value="1"/>
</dbReference>
<comment type="similarity">
    <text evidence="7 8">Belongs to the PINc/VapC protein family.</text>
</comment>
<dbReference type="PANTHER" id="PTHR33653:SF1">
    <property type="entry name" value="RIBONUCLEASE VAPC2"/>
    <property type="match status" value="1"/>
</dbReference>
<accession>A0A0F0L1P1</accession>
<dbReference type="GO" id="GO:0016787">
    <property type="term" value="F:hydrolase activity"/>
    <property type="evidence" value="ECO:0007669"/>
    <property type="project" value="UniProtKB-KW"/>
</dbReference>
<dbReference type="EC" id="3.1.-.-" evidence="8"/>
<keyword evidence="2 8" id="KW-1277">Toxin-antitoxin system</keyword>
<evidence type="ECO:0000256" key="4">
    <source>
        <dbReference type="ARBA" id="ARBA00022723"/>
    </source>
</evidence>
<dbReference type="AlphaFoldDB" id="A0A0F0L1P1"/>
<dbReference type="EMBL" id="JYIV01000016">
    <property type="protein sequence ID" value="KJL25456.1"/>
    <property type="molecule type" value="Genomic_DNA"/>
</dbReference>
<keyword evidence="3 8" id="KW-0540">Nuclease</keyword>
<comment type="cofactor">
    <cofactor evidence="1 8">
        <name>Mg(2+)</name>
        <dbReference type="ChEBI" id="CHEBI:18420"/>
    </cofactor>
</comment>
<dbReference type="HAMAP" id="MF_00265">
    <property type="entry name" value="VapC_Nob1"/>
    <property type="match status" value="1"/>
</dbReference>